<dbReference type="EMBL" id="QGHC01000012">
    <property type="protein sequence ID" value="PWK83868.1"/>
    <property type="molecule type" value="Genomic_DNA"/>
</dbReference>
<sequence>MIGPHGALRRGASCPTNPRHMDVYPSRNAGIREHRMAAWQNKLIACGDRLRSAGAFLD</sequence>
<evidence type="ECO:0000313" key="3">
    <source>
        <dbReference type="Proteomes" id="UP000245812"/>
    </source>
</evidence>
<organism evidence="2 3">
    <name type="scientific">Fulvimonas soli</name>
    <dbReference type="NCBI Taxonomy" id="155197"/>
    <lineage>
        <taxon>Bacteria</taxon>
        <taxon>Pseudomonadati</taxon>
        <taxon>Pseudomonadota</taxon>
        <taxon>Gammaproteobacteria</taxon>
        <taxon>Lysobacterales</taxon>
        <taxon>Rhodanobacteraceae</taxon>
        <taxon>Fulvimonas</taxon>
    </lineage>
</organism>
<dbReference type="Proteomes" id="UP000245812">
    <property type="component" value="Unassembled WGS sequence"/>
</dbReference>
<evidence type="ECO:0000256" key="1">
    <source>
        <dbReference type="SAM" id="MobiDB-lite"/>
    </source>
</evidence>
<name>A0A316HTG9_9GAMM</name>
<feature type="region of interest" description="Disordered" evidence="1">
    <location>
        <begin position="1"/>
        <end position="21"/>
    </location>
</feature>
<gene>
    <name evidence="2" type="ORF">C7456_11215</name>
</gene>
<accession>A0A316HTG9</accession>
<protein>
    <submittedName>
        <fullName evidence="2">Uncharacterized protein</fullName>
    </submittedName>
</protein>
<dbReference type="AlphaFoldDB" id="A0A316HTG9"/>
<proteinExistence type="predicted"/>
<comment type="caution">
    <text evidence="2">The sequence shown here is derived from an EMBL/GenBank/DDBJ whole genome shotgun (WGS) entry which is preliminary data.</text>
</comment>
<reference evidence="2 3" key="1">
    <citation type="submission" date="2018-05" db="EMBL/GenBank/DDBJ databases">
        <title>Genomic Encyclopedia of Type Strains, Phase IV (KMG-IV): sequencing the most valuable type-strain genomes for metagenomic binning, comparative biology and taxonomic classification.</title>
        <authorList>
            <person name="Goeker M."/>
        </authorList>
    </citation>
    <scope>NUCLEOTIDE SEQUENCE [LARGE SCALE GENOMIC DNA]</scope>
    <source>
        <strain evidence="2 3">DSM 14263</strain>
    </source>
</reference>
<evidence type="ECO:0000313" key="2">
    <source>
        <dbReference type="EMBL" id="PWK83868.1"/>
    </source>
</evidence>
<keyword evidence="3" id="KW-1185">Reference proteome</keyword>